<evidence type="ECO:0000256" key="2">
    <source>
        <dbReference type="SAM" id="SignalP"/>
    </source>
</evidence>
<evidence type="ECO:0000313" key="4">
    <source>
        <dbReference type="EMBL" id="SES31277.1"/>
    </source>
</evidence>
<protein>
    <submittedName>
        <fullName evidence="4">Repeat domain-containing protein</fullName>
    </submittedName>
</protein>
<gene>
    <name evidence="4" type="ORF">SAMN04490244_11036</name>
</gene>
<dbReference type="InterPro" id="IPR013517">
    <property type="entry name" value="FG-GAP"/>
</dbReference>
<organism evidence="4 5">
    <name type="scientific">Tranquillimonas rosea</name>
    <dbReference type="NCBI Taxonomy" id="641238"/>
    <lineage>
        <taxon>Bacteria</taxon>
        <taxon>Pseudomonadati</taxon>
        <taxon>Pseudomonadota</taxon>
        <taxon>Alphaproteobacteria</taxon>
        <taxon>Rhodobacterales</taxon>
        <taxon>Roseobacteraceae</taxon>
        <taxon>Tranquillimonas</taxon>
    </lineage>
</organism>
<dbReference type="PANTHER" id="PTHR16026">
    <property type="entry name" value="CARTILAGE ACIDIC PROTEIN 1"/>
    <property type="match status" value="1"/>
</dbReference>
<evidence type="ECO:0000256" key="1">
    <source>
        <dbReference type="ARBA" id="ARBA00022729"/>
    </source>
</evidence>
<dbReference type="OrthoDB" id="1488578at2"/>
<dbReference type="Pfam" id="PF07593">
    <property type="entry name" value="UnbV_ASPIC"/>
    <property type="match status" value="1"/>
</dbReference>
<dbReference type="InterPro" id="IPR028994">
    <property type="entry name" value="Integrin_alpha_N"/>
</dbReference>
<feature type="domain" description="ASPIC/UnbV" evidence="3">
    <location>
        <begin position="429"/>
        <end position="495"/>
    </location>
</feature>
<dbReference type="Gene3D" id="2.130.10.130">
    <property type="entry name" value="Integrin alpha, N-terminal"/>
    <property type="match status" value="1"/>
</dbReference>
<dbReference type="AlphaFoldDB" id="A0A1H9WC88"/>
<proteinExistence type="predicted"/>
<evidence type="ECO:0000259" key="3">
    <source>
        <dbReference type="Pfam" id="PF07593"/>
    </source>
</evidence>
<accession>A0A1H9WC88</accession>
<keyword evidence="1 2" id="KW-0732">Signal</keyword>
<dbReference type="SUPFAM" id="SSF69318">
    <property type="entry name" value="Integrin alpha N-terminal domain"/>
    <property type="match status" value="1"/>
</dbReference>
<dbReference type="InterPro" id="IPR011519">
    <property type="entry name" value="UnbV_ASPIC"/>
</dbReference>
<feature type="signal peptide" evidence="2">
    <location>
        <begin position="1"/>
        <end position="16"/>
    </location>
</feature>
<dbReference type="Pfam" id="PF13517">
    <property type="entry name" value="FG-GAP_3"/>
    <property type="match status" value="2"/>
</dbReference>
<feature type="chain" id="PRO_5011623281" evidence="2">
    <location>
        <begin position="17"/>
        <end position="510"/>
    </location>
</feature>
<dbReference type="Proteomes" id="UP000198885">
    <property type="component" value="Unassembled WGS sequence"/>
</dbReference>
<sequence>MRGVAVLLLTAGPALAGGPVFEDASAVLPHHVYSGGWEHFVGGGVAVFDCSGDGRPEIFAAGGAAPAQLFRNISEQGTLAFETAEIPELTGVTGAWPIDLDGDGPLDLVVLRAGPNVILRGTGDCHFEDATDRFGLAPRDDWSTAFAATWEEGRELPTLAIGNYVDRDDPEGPFGTCDDNLLYRGDGARYEAPEILSPGYCALSMLISDWARTGRRDLRISNDRHYYVSGGYEQMWRLDEMRELGDESGWDKVSIWGMGIASRDITGDGRPEVMLTSMGDQLLQIAEPGGTYTAAPYEIGTYAQRPFVGDDGRPSTGWHAEWGDVNNDGRSDLFIAKGNVDQMPSNAARDPNNLLIQGADGTFVEAAAEAGVAATERARGAALADFDRDGRLDLVVVNRRAPMELYRNAGAAGGWLQLSLSAPPPNTRAVGAWIELRLPDGSVQAREVTVGGGHGGGQAGPHHFGLGAAEEVDLRIIQPDGRATEWVQVEAGQRLEAVLGPDNLSLTPAD</sequence>
<dbReference type="PANTHER" id="PTHR16026:SF0">
    <property type="entry name" value="CARTILAGE ACIDIC PROTEIN 1"/>
    <property type="match status" value="1"/>
</dbReference>
<dbReference type="RefSeq" id="WP_092695321.1">
    <property type="nucleotide sequence ID" value="NZ_FOGU01000010.1"/>
</dbReference>
<reference evidence="4 5" key="1">
    <citation type="submission" date="2016-10" db="EMBL/GenBank/DDBJ databases">
        <authorList>
            <person name="de Groot N.N."/>
        </authorList>
    </citation>
    <scope>NUCLEOTIDE SEQUENCE [LARGE SCALE GENOMIC DNA]</scope>
    <source>
        <strain evidence="4 5">DSM 23042</strain>
    </source>
</reference>
<dbReference type="STRING" id="641238.SAMN04490244_11036"/>
<dbReference type="InterPro" id="IPR027039">
    <property type="entry name" value="Crtac1"/>
</dbReference>
<keyword evidence="5" id="KW-1185">Reference proteome</keyword>
<dbReference type="EMBL" id="FOGU01000010">
    <property type="protein sequence ID" value="SES31277.1"/>
    <property type="molecule type" value="Genomic_DNA"/>
</dbReference>
<name>A0A1H9WC88_9RHOB</name>
<evidence type="ECO:0000313" key="5">
    <source>
        <dbReference type="Proteomes" id="UP000198885"/>
    </source>
</evidence>